<keyword evidence="6" id="KW-1185">Reference proteome</keyword>
<dbReference type="PANTHER" id="PTHR46766:SF1">
    <property type="entry name" value="GLUTAMINE-RICH PROTEIN 2"/>
    <property type="match status" value="1"/>
</dbReference>
<dbReference type="PANTHER" id="PTHR46766">
    <property type="entry name" value="GLUTAMINE-RICH PROTEIN 2"/>
    <property type="match status" value="1"/>
</dbReference>
<feature type="compositionally biased region" description="Basic residues" evidence="2">
    <location>
        <begin position="414"/>
        <end position="423"/>
    </location>
</feature>
<feature type="region of interest" description="Disordered" evidence="2">
    <location>
        <begin position="480"/>
        <end position="504"/>
    </location>
</feature>
<evidence type="ECO:0000256" key="2">
    <source>
        <dbReference type="SAM" id="MobiDB-lite"/>
    </source>
</evidence>
<dbReference type="Gene3D" id="1.20.1260.20">
    <property type="entry name" value="PPE superfamily"/>
    <property type="match status" value="1"/>
</dbReference>
<proteinExistence type="inferred from homology"/>
<dbReference type="Pfam" id="PF18878">
    <property type="entry name" value="PPE-PPW"/>
    <property type="match status" value="1"/>
</dbReference>
<name>A0ABQ1CD08_9MYCO</name>
<feature type="region of interest" description="Disordered" evidence="2">
    <location>
        <begin position="393"/>
        <end position="468"/>
    </location>
</feature>
<feature type="domain" description="PPE-PPW subfamily C-terminal" evidence="4">
    <location>
        <begin position="453"/>
        <end position="499"/>
    </location>
</feature>
<feature type="compositionally biased region" description="Low complexity" evidence="2">
    <location>
        <begin position="398"/>
        <end position="411"/>
    </location>
</feature>
<dbReference type="InterPro" id="IPR000030">
    <property type="entry name" value="PPE_dom"/>
</dbReference>
<evidence type="ECO:0000259" key="3">
    <source>
        <dbReference type="Pfam" id="PF00823"/>
    </source>
</evidence>
<dbReference type="SUPFAM" id="SSF140459">
    <property type="entry name" value="PE/PPE dimer-like"/>
    <property type="match status" value="1"/>
</dbReference>
<dbReference type="Pfam" id="PF00823">
    <property type="entry name" value="PPE"/>
    <property type="match status" value="1"/>
</dbReference>
<evidence type="ECO:0000313" key="5">
    <source>
        <dbReference type="EMBL" id="GFG82331.1"/>
    </source>
</evidence>
<evidence type="ECO:0000313" key="6">
    <source>
        <dbReference type="Proteomes" id="UP000465240"/>
    </source>
</evidence>
<dbReference type="InterPro" id="IPR043641">
    <property type="entry name" value="PPE-PPW_C"/>
</dbReference>
<dbReference type="EMBL" id="BLKX01000001">
    <property type="protein sequence ID" value="GFG82331.1"/>
    <property type="molecule type" value="Genomic_DNA"/>
</dbReference>
<reference evidence="5 6" key="1">
    <citation type="journal article" date="2019" name="Emerg. Microbes Infect.">
        <title>Comprehensive subspecies identification of 175 nontuberculous mycobacteria species based on 7547 genomic profiles.</title>
        <authorList>
            <person name="Matsumoto Y."/>
            <person name="Kinjo T."/>
            <person name="Motooka D."/>
            <person name="Nabeya D."/>
            <person name="Jung N."/>
            <person name="Uechi K."/>
            <person name="Horii T."/>
            <person name="Iida T."/>
            <person name="Fujita J."/>
            <person name="Nakamura S."/>
        </authorList>
    </citation>
    <scope>NUCLEOTIDE SEQUENCE [LARGE SCALE GENOMIC DNA]</scope>
    <source>
        <strain evidence="5 6">JCM 18565</strain>
    </source>
</reference>
<gene>
    <name evidence="5" type="ORF">MPRG_56070</name>
</gene>
<organism evidence="5 6">
    <name type="scientific">Mycobacterium paragordonae</name>
    <dbReference type="NCBI Taxonomy" id="1389713"/>
    <lineage>
        <taxon>Bacteria</taxon>
        <taxon>Bacillati</taxon>
        <taxon>Actinomycetota</taxon>
        <taxon>Actinomycetes</taxon>
        <taxon>Mycobacteriales</taxon>
        <taxon>Mycobacteriaceae</taxon>
        <taxon>Mycobacterium</taxon>
    </lineage>
</organism>
<evidence type="ECO:0000256" key="1">
    <source>
        <dbReference type="ARBA" id="ARBA00010652"/>
    </source>
</evidence>
<dbReference type="InterPro" id="IPR038332">
    <property type="entry name" value="PPE_sf"/>
</dbReference>
<dbReference type="Proteomes" id="UP000465240">
    <property type="component" value="Unassembled WGS sequence"/>
</dbReference>
<feature type="domain" description="PPE" evidence="3">
    <location>
        <begin position="13"/>
        <end position="174"/>
    </location>
</feature>
<evidence type="ECO:0000259" key="4">
    <source>
        <dbReference type="Pfam" id="PF18878"/>
    </source>
</evidence>
<comment type="similarity">
    <text evidence="1">Belongs to the mycobacterial PPE family.</text>
</comment>
<sequence length="504" mass="51384">MAGGERAVTTPIWIASPPEVHSALLSAGPGPGVLLAAAGAWQALGAEYADATADLLSVLGAAQSSWQGPSAAQYIAAHAPYLGWLAQAQAASQAAAAQHEAAAAAYTTALALMPTLPELAANHVVHGVLVTTNFFGINTIPIALNEADYVRMWLQAAAAMAGYEAASAAALAAVPPTSPAPTVVKADAAAEPTQLAAAAPAADSGNQLNLADIITQLLQQYVQVVQQIYEPITNFLQNPVGNTFQLITDFMTNPAQALTTWGPFLFAVIYQVVTWIAASLTYPQLLLDPLLSITLGVVIGVGYEYLQQLPTFAVEGAETPAAVVSAPSHSSNWPLATLAPTIASPAGAPAGSAASSAGSAPASATPAPAASAVPYAVLGMDPGEGFTPTFREGSSVKAPAQGIPAAAAGVAARDKRRSRRRRAATMPEHQYADEVLDYDPEPDPVPPDEPAVTASRSRAGAMGFGGTAVKDDADASGLMTLPADEFGSGPTVPMLPNTWESDGR</sequence>
<comment type="caution">
    <text evidence="5">The sequence shown here is derived from an EMBL/GenBank/DDBJ whole genome shotgun (WGS) entry which is preliminary data.</text>
</comment>
<protein>
    <submittedName>
        <fullName evidence="5">PPE family protein</fullName>
    </submittedName>
</protein>
<accession>A0ABQ1CD08</accession>